<accession>D5V2L0</accession>
<dbReference type="PROSITE" id="PS50111">
    <property type="entry name" value="CHEMOTAXIS_TRANSDUC_2"/>
    <property type="match status" value="1"/>
</dbReference>
<comment type="similarity">
    <text evidence="2">Belongs to the methyl-accepting chemotaxis (MCP) protein family.</text>
</comment>
<gene>
    <name evidence="7" type="ordered locus">Arnit_0778</name>
</gene>
<dbReference type="InterPro" id="IPR004089">
    <property type="entry name" value="MCPsignal_dom"/>
</dbReference>
<organism evidence="7 8">
    <name type="scientific">Arcobacter nitrofigilis (strain ATCC 33309 / DSM 7299 / CCUG 15893 / LMG 7604 / NCTC 12251 / CI)</name>
    <name type="common">Campylobacter nitrofigilis</name>
    <dbReference type="NCBI Taxonomy" id="572480"/>
    <lineage>
        <taxon>Bacteria</taxon>
        <taxon>Pseudomonadati</taxon>
        <taxon>Campylobacterota</taxon>
        <taxon>Epsilonproteobacteria</taxon>
        <taxon>Campylobacterales</taxon>
        <taxon>Arcobacteraceae</taxon>
        <taxon>Arcobacter</taxon>
    </lineage>
</organism>
<dbReference type="AlphaFoldDB" id="D5V2L0"/>
<feature type="transmembrane region" description="Helical" evidence="5">
    <location>
        <begin position="56"/>
        <end position="72"/>
    </location>
</feature>
<evidence type="ECO:0000256" key="1">
    <source>
        <dbReference type="ARBA" id="ARBA00022500"/>
    </source>
</evidence>
<evidence type="ECO:0000256" key="4">
    <source>
        <dbReference type="SAM" id="Coils"/>
    </source>
</evidence>
<proteinExistence type="inferred from homology"/>
<feature type="transmembrane region" description="Helical" evidence="5">
    <location>
        <begin position="165"/>
        <end position="189"/>
    </location>
</feature>
<feature type="domain" description="Methyl-accepting transducer" evidence="6">
    <location>
        <begin position="316"/>
        <end position="545"/>
    </location>
</feature>
<dbReference type="SUPFAM" id="SSF58104">
    <property type="entry name" value="Methyl-accepting chemotaxis protein (MCP) signaling domain"/>
    <property type="match status" value="1"/>
</dbReference>
<keyword evidence="5" id="KW-1133">Transmembrane helix</keyword>
<name>D5V2L0_ARCNC</name>
<keyword evidence="8" id="KW-1185">Reference proteome</keyword>
<keyword evidence="3" id="KW-0807">Transducer</keyword>
<evidence type="ECO:0000256" key="5">
    <source>
        <dbReference type="SAM" id="Phobius"/>
    </source>
</evidence>
<dbReference type="PRINTS" id="PR00260">
    <property type="entry name" value="CHEMTRNSDUCR"/>
</dbReference>
<feature type="coiled-coil region" evidence="4">
    <location>
        <begin position="248"/>
        <end position="279"/>
    </location>
</feature>
<dbReference type="Gene3D" id="1.10.287.950">
    <property type="entry name" value="Methyl-accepting chemotaxis protein"/>
    <property type="match status" value="1"/>
</dbReference>
<evidence type="ECO:0000256" key="2">
    <source>
        <dbReference type="ARBA" id="ARBA00029447"/>
    </source>
</evidence>
<keyword evidence="5" id="KW-0812">Transmembrane</keyword>
<dbReference type="InterPro" id="IPR051310">
    <property type="entry name" value="MCP_chemotaxis"/>
</dbReference>
<dbReference type="OrthoDB" id="9765776at2"/>
<keyword evidence="5" id="KW-0472">Membrane</keyword>
<dbReference type="SMART" id="SM00283">
    <property type="entry name" value="MA"/>
    <property type="match status" value="1"/>
</dbReference>
<evidence type="ECO:0000313" key="8">
    <source>
        <dbReference type="Proteomes" id="UP000000939"/>
    </source>
</evidence>
<dbReference type="Pfam" id="PF00015">
    <property type="entry name" value="MCPsignal"/>
    <property type="match status" value="1"/>
</dbReference>
<keyword evidence="1" id="KW-0145">Chemotaxis</keyword>
<dbReference type="GO" id="GO:0004888">
    <property type="term" value="F:transmembrane signaling receptor activity"/>
    <property type="evidence" value="ECO:0007669"/>
    <property type="project" value="InterPro"/>
</dbReference>
<dbReference type="PANTHER" id="PTHR43531:SF11">
    <property type="entry name" value="METHYL-ACCEPTING CHEMOTAXIS PROTEIN 3"/>
    <property type="match status" value="1"/>
</dbReference>
<protein>
    <submittedName>
        <fullName evidence="7">Methyl-accepting chemotaxis sensory transducer</fullName>
    </submittedName>
</protein>
<dbReference type="STRING" id="572480.Arnit_0778"/>
<dbReference type="eggNOG" id="COG0840">
    <property type="taxonomic scope" value="Bacteria"/>
</dbReference>
<feature type="transmembrane region" description="Helical" evidence="5">
    <location>
        <begin position="101"/>
        <end position="119"/>
    </location>
</feature>
<evidence type="ECO:0000259" key="6">
    <source>
        <dbReference type="PROSITE" id="PS50111"/>
    </source>
</evidence>
<dbReference type="Proteomes" id="UP000000939">
    <property type="component" value="Chromosome"/>
</dbReference>
<feature type="transmembrane region" description="Helical" evidence="5">
    <location>
        <begin position="31"/>
        <end position="50"/>
    </location>
</feature>
<evidence type="ECO:0000256" key="3">
    <source>
        <dbReference type="PROSITE-ProRule" id="PRU00284"/>
    </source>
</evidence>
<dbReference type="GO" id="GO:0007165">
    <property type="term" value="P:signal transduction"/>
    <property type="evidence" value="ECO:0007669"/>
    <property type="project" value="UniProtKB-KW"/>
</dbReference>
<dbReference type="InterPro" id="IPR004090">
    <property type="entry name" value="Chemotax_Me-accpt_rcpt"/>
</dbReference>
<dbReference type="GO" id="GO:0006935">
    <property type="term" value="P:chemotaxis"/>
    <property type="evidence" value="ECO:0007669"/>
    <property type="project" value="UniProtKB-KW"/>
</dbReference>
<dbReference type="KEGG" id="ant:Arnit_0778"/>
<sequence>MIKILFPFLDKSLSKEIQASLVKEYETADKMMLIVSVVSFLIVSLITSYSNGAYKIGIIGGGITLASTIIAYTMFKGTVLSRIIFGTAFTVYPAIMVSQQLGMIEMHFFFFVYVAALVVYKDLTAILAMTVVTGIHHLVFTYLQLNGVSIMGNEIILMSTNCSWLFTFIHIIVFVFEEIVLIYIVYSVIKQFIEAKKLQLEATASFEKLQKETLLNKSIIDETIEVANSVNEGKLTKRVHSDTTDENIKSLKEIINNMMDNLENKIADDINKISSVLENFTNYNFTTKVDSKGETAENLNKLADGITKILIEDKQNGLIIQNSAMILSTTVKTLNDSSNQAAASLEETAAAVEEITSIIKSSNANINKMFTLANNLNSSAQEGENLATKTSTSMEDINAQVQAINDSITVIDQIAFQTNILSLNAAVEAATAGEAGKGFAVVAQEVRNLASRSAEAAKEIKDLVENATIKANEGKTIASEMIGGYSDLTSKISEAIELITSVTDASKEQEAGIVQINDAINSLDKQTQQNASVANQTNEIAIQTQQIAETILKSADEKEFIGKDTVQATKLEKVNSVKPEKKKEQVEVKAKTIVDSNNDEWENF</sequence>
<feature type="transmembrane region" description="Helical" evidence="5">
    <location>
        <begin position="79"/>
        <end position="95"/>
    </location>
</feature>
<keyword evidence="4" id="KW-0175">Coiled coil</keyword>
<evidence type="ECO:0000313" key="7">
    <source>
        <dbReference type="EMBL" id="ADG92442.1"/>
    </source>
</evidence>
<dbReference type="PANTHER" id="PTHR43531">
    <property type="entry name" value="PROTEIN ICFG"/>
    <property type="match status" value="1"/>
</dbReference>
<dbReference type="GO" id="GO:0005886">
    <property type="term" value="C:plasma membrane"/>
    <property type="evidence" value="ECO:0007669"/>
    <property type="project" value="TreeGrafter"/>
</dbReference>
<dbReference type="HOGENOM" id="CLU_451763_0_0_7"/>
<reference evidence="7 8" key="1">
    <citation type="journal article" date="2010" name="Stand. Genomic Sci.">
        <title>Complete genome sequence of Arcobacter nitrofigilis type strain (CI).</title>
        <authorList>
            <person name="Pati A."/>
            <person name="Gronow S."/>
            <person name="Lapidus A."/>
            <person name="Copeland A."/>
            <person name="Glavina Del Rio T."/>
            <person name="Nolan M."/>
            <person name="Lucas S."/>
            <person name="Tice H."/>
            <person name="Cheng J.F."/>
            <person name="Han C."/>
            <person name="Chertkov O."/>
            <person name="Bruce D."/>
            <person name="Tapia R."/>
            <person name="Goodwin L."/>
            <person name="Pitluck S."/>
            <person name="Liolios K."/>
            <person name="Ivanova N."/>
            <person name="Mavromatis K."/>
            <person name="Chen A."/>
            <person name="Palaniappan K."/>
            <person name="Land M."/>
            <person name="Hauser L."/>
            <person name="Chang Y.J."/>
            <person name="Jeffries C.D."/>
            <person name="Detter J.C."/>
            <person name="Rohde M."/>
            <person name="Goker M."/>
            <person name="Bristow J."/>
            <person name="Eisen J.A."/>
            <person name="Markowitz V."/>
            <person name="Hugenholtz P."/>
            <person name="Klenk H.P."/>
            <person name="Kyrpides N.C."/>
        </authorList>
    </citation>
    <scope>NUCLEOTIDE SEQUENCE [LARGE SCALE GENOMIC DNA]</scope>
    <source>
        <strain evidence="8">ATCC 33309 / DSM 7299 / CCUG 15893 / LMG 7604 / NCTC 12251 / CI</strain>
    </source>
</reference>
<dbReference type="EMBL" id="CP001999">
    <property type="protein sequence ID" value="ADG92442.1"/>
    <property type="molecule type" value="Genomic_DNA"/>
</dbReference>